<evidence type="ECO:0000313" key="1">
    <source>
        <dbReference type="EMBL" id="AKV00246.1"/>
    </source>
</evidence>
<dbReference type="AlphaFoldDB" id="A0A0K1Q349"/>
<dbReference type="EMBL" id="CP012333">
    <property type="protein sequence ID" value="AKV00246.1"/>
    <property type="molecule type" value="Genomic_DNA"/>
</dbReference>
<accession>A0A0K1Q349</accession>
<proteinExistence type="predicted"/>
<evidence type="ECO:0000313" key="2">
    <source>
        <dbReference type="Proteomes" id="UP000064967"/>
    </source>
</evidence>
<keyword evidence="2" id="KW-1185">Reference proteome</keyword>
<sequence>MAVASRNGRSSVVIYEQGAWKVIHEVPFILTSVWASKTDVWVSGGEAGYVAHGRREGTDWKWTVRPIAVTTPVSVVRGIGEHEIYALADARVWHLEGAGDDWTIDFGGDVPADEAKFVSLVGTSPDDIWVTGVRGSYPPCGVVAHKSAGVWQTVIEGTPDEPSDFGLPSCVAVGSAVPMTATVGVATATAPRELVAITEGFFANSVARIRLQADGGVDIASSPFSYAMWVDKERRSIWGTSSDDLYLAGFSKVNRGHDIFADTSGDAGVWQISTVAFTGIALMKPFHVVRGTRSDNVWLAGESYVFHKTTN</sequence>
<reference evidence="1 2" key="1">
    <citation type="submission" date="2015-08" db="EMBL/GenBank/DDBJ databases">
        <authorList>
            <person name="Babu N.S."/>
            <person name="Beckwith C.J."/>
            <person name="Beseler K.G."/>
            <person name="Brison A."/>
            <person name="Carone J.V."/>
            <person name="Caskin T.P."/>
            <person name="Diamond M."/>
            <person name="Durham M.E."/>
            <person name="Foxe J.M."/>
            <person name="Go M."/>
            <person name="Henderson B.A."/>
            <person name="Jones I.B."/>
            <person name="McGettigan J.A."/>
            <person name="Micheletti S.J."/>
            <person name="Nasrallah M.E."/>
            <person name="Ortiz D."/>
            <person name="Piller C.R."/>
            <person name="Privatt S.R."/>
            <person name="Schneider S.L."/>
            <person name="Sharp S."/>
            <person name="Smith T.C."/>
            <person name="Stanton J.D."/>
            <person name="Ullery H.E."/>
            <person name="Wilson R.J."/>
            <person name="Serrano M.G."/>
            <person name="Buck G."/>
            <person name="Lee V."/>
            <person name="Wang Y."/>
            <person name="Carvalho R."/>
            <person name="Voegtly L."/>
            <person name="Shi R."/>
            <person name="Duckworth R."/>
            <person name="Johnson A."/>
            <person name="Loviza R."/>
            <person name="Walstead R."/>
            <person name="Shah Z."/>
            <person name="Kiflezghi M."/>
            <person name="Wade K."/>
            <person name="Ball S.L."/>
            <person name="Bradley K.W."/>
            <person name="Asai D.J."/>
            <person name="Bowman C.A."/>
            <person name="Russell D.A."/>
            <person name="Pope W.H."/>
            <person name="Jacobs-Sera D."/>
            <person name="Hendrix R.W."/>
            <person name="Hatfull G.F."/>
        </authorList>
    </citation>
    <scope>NUCLEOTIDE SEQUENCE [LARGE SCALE GENOMIC DNA]</scope>
    <source>
        <strain evidence="1 2">DSM 27648</strain>
    </source>
</reference>
<name>A0A0K1Q349_9BACT</name>
<dbReference type="STRING" id="1391654.AKJ09_06909"/>
<organism evidence="1 2">
    <name type="scientific">Labilithrix luteola</name>
    <dbReference type="NCBI Taxonomy" id="1391654"/>
    <lineage>
        <taxon>Bacteria</taxon>
        <taxon>Pseudomonadati</taxon>
        <taxon>Myxococcota</taxon>
        <taxon>Polyangia</taxon>
        <taxon>Polyangiales</taxon>
        <taxon>Labilitrichaceae</taxon>
        <taxon>Labilithrix</taxon>
    </lineage>
</organism>
<protein>
    <submittedName>
        <fullName evidence="1">Uncharacterized protein</fullName>
    </submittedName>
</protein>
<gene>
    <name evidence="1" type="ORF">AKJ09_06909</name>
</gene>
<dbReference type="Proteomes" id="UP000064967">
    <property type="component" value="Chromosome"/>
</dbReference>
<dbReference type="KEGG" id="llu:AKJ09_06909"/>